<dbReference type="InterPro" id="IPR019223">
    <property type="entry name" value="DUF2147"/>
</dbReference>
<dbReference type="Pfam" id="PF09917">
    <property type="entry name" value="DUF2147"/>
    <property type="match status" value="1"/>
</dbReference>
<dbReference type="EMBL" id="JABWGV010000004">
    <property type="protein sequence ID" value="NVD45672.1"/>
    <property type="molecule type" value="Genomic_DNA"/>
</dbReference>
<reference evidence="3 4" key="1">
    <citation type="submission" date="2020-06" db="EMBL/GenBank/DDBJ databases">
        <title>Altererythrobacter sp. HHU K3-1.</title>
        <authorList>
            <person name="Zhang D."/>
            <person name="Xue H."/>
        </authorList>
    </citation>
    <scope>NUCLEOTIDE SEQUENCE [LARGE SCALE GENOMIC DNA]</scope>
    <source>
        <strain evidence="3 4">HHU K3-1</strain>
    </source>
</reference>
<gene>
    <name evidence="3" type="ORF">HUV48_11700</name>
</gene>
<feature type="chain" id="PRO_5032892945" evidence="1">
    <location>
        <begin position="30"/>
        <end position="145"/>
    </location>
</feature>
<dbReference type="Proteomes" id="UP000561438">
    <property type="component" value="Unassembled WGS sequence"/>
</dbReference>
<evidence type="ECO:0000259" key="2">
    <source>
        <dbReference type="Pfam" id="PF09917"/>
    </source>
</evidence>
<dbReference type="Gene3D" id="2.40.128.520">
    <property type="match status" value="1"/>
</dbReference>
<dbReference type="AlphaFoldDB" id="A0A850H678"/>
<evidence type="ECO:0000313" key="3">
    <source>
        <dbReference type="EMBL" id="NVD45672.1"/>
    </source>
</evidence>
<comment type="caution">
    <text evidence="3">The sequence shown here is derived from an EMBL/GenBank/DDBJ whole genome shotgun (WGS) entry which is preliminary data.</text>
</comment>
<accession>A0A850H678</accession>
<evidence type="ECO:0000313" key="4">
    <source>
        <dbReference type="Proteomes" id="UP000561438"/>
    </source>
</evidence>
<dbReference type="PANTHER" id="PTHR36919">
    <property type="entry name" value="BLR1215 PROTEIN"/>
    <property type="match status" value="1"/>
</dbReference>
<feature type="domain" description="DUF2147" evidence="2">
    <location>
        <begin position="36"/>
        <end position="144"/>
    </location>
</feature>
<keyword evidence="1" id="KW-0732">Signal</keyword>
<dbReference type="RefSeq" id="WP_176267974.1">
    <property type="nucleotide sequence ID" value="NZ_JABWGV010000004.1"/>
</dbReference>
<evidence type="ECO:0000256" key="1">
    <source>
        <dbReference type="SAM" id="SignalP"/>
    </source>
</evidence>
<dbReference type="PANTHER" id="PTHR36919:SF2">
    <property type="entry name" value="BLL6627 PROTEIN"/>
    <property type="match status" value="1"/>
</dbReference>
<sequence length="145" mass="16003">MRLSRIFARRALFLSVIGAAAVGMSPVSAAPASIEGRWKVDDGTSIVTFYKCGAAICGRIEEFLVAEPKGGARDRKNPDEAKRDRKLKGLRIFWNLTADGDSWEGEGYTPKDGRYFNADLKRAGNKLEVKGCVAIFCRTLTWTRA</sequence>
<proteinExistence type="predicted"/>
<organism evidence="3 4">
    <name type="scientific">Qipengyuania atrilutea</name>
    <dbReference type="NCBI Taxonomy" id="2744473"/>
    <lineage>
        <taxon>Bacteria</taxon>
        <taxon>Pseudomonadati</taxon>
        <taxon>Pseudomonadota</taxon>
        <taxon>Alphaproteobacteria</taxon>
        <taxon>Sphingomonadales</taxon>
        <taxon>Erythrobacteraceae</taxon>
        <taxon>Qipengyuania</taxon>
    </lineage>
</organism>
<feature type="signal peptide" evidence="1">
    <location>
        <begin position="1"/>
        <end position="29"/>
    </location>
</feature>
<keyword evidence="4" id="KW-1185">Reference proteome</keyword>
<name>A0A850H678_9SPHN</name>
<protein>
    <submittedName>
        <fullName evidence="3">DUF2147 domain-containing protein</fullName>
    </submittedName>
</protein>